<evidence type="ECO:0000256" key="1">
    <source>
        <dbReference type="SAM" id="MobiDB-lite"/>
    </source>
</evidence>
<evidence type="ECO:0000313" key="3">
    <source>
        <dbReference type="Proteomes" id="UP001221142"/>
    </source>
</evidence>
<feature type="compositionally biased region" description="Polar residues" evidence="1">
    <location>
        <begin position="38"/>
        <end position="59"/>
    </location>
</feature>
<name>A0AAD7F980_9AGAR</name>
<dbReference type="EMBL" id="JARKIF010000036">
    <property type="protein sequence ID" value="KAJ7610100.1"/>
    <property type="molecule type" value="Genomic_DNA"/>
</dbReference>
<sequence length="262" mass="30120">MWCVRPQCERRVHRVHWLRIICLGGHPFDSGSGVLKDGQTSSHDTALSSTAQPEHSSNARALPEVELKYSIPIVLLFHWPTDTQNLLVHFCCQSPVRENGSNSNRAELNAKFRFKVQDMVEPNLKFRRYFDKSDLTSPKIQLVLELDRVVRFQARKGHMKVHCVIAVGLGPSFTEVGFKVRGFAEPNLKFRFRVQGKVPRTQTEPNFDITIDSLQVCKTPVQYWKRSHEVQLWRPFDSTPGFSATGNLSFEIYWAEVGVIFY</sequence>
<reference evidence="2" key="1">
    <citation type="submission" date="2023-03" db="EMBL/GenBank/DDBJ databases">
        <title>Massive genome expansion in bonnet fungi (Mycena s.s.) driven by repeated elements and novel gene families across ecological guilds.</title>
        <authorList>
            <consortium name="Lawrence Berkeley National Laboratory"/>
            <person name="Harder C.B."/>
            <person name="Miyauchi S."/>
            <person name="Viragh M."/>
            <person name="Kuo A."/>
            <person name="Thoen E."/>
            <person name="Andreopoulos B."/>
            <person name="Lu D."/>
            <person name="Skrede I."/>
            <person name="Drula E."/>
            <person name="Henrissat B."/>
            <person name="Morin E."/>
            <person name="Kohler A."/>
            <person name="Barry K."/>
            <person name="LaButti K."/>
            <person name="Morin E."/>
            <person name="Salamov A."/>
            <person name="Lipzen A."/>
            <person name="Mereny Z."/>
            <person name="Hegedus B."/>
            <person name="Baldrian P."/>
            <person name="Stursova M."/>
            <person name="Weitz H."/>
            <person name="Taylor A."/>
            <person name="Grigoriev I.V."/>
            <person name="Nagy L.G."/>
            <person name="Martin F."/>
            <person name="Kauserud H."/>
        </authorList>
    </citation>
    <scope>NUCLEOTIDE SEQUENCE</scope>
    <source>
        <strain evidence="2">9284</strain>
    </source>
</reference>
<evidence type="ECO:0000313" key="2">
    <source>
        <dbReference type="EMBL" id="KAJ7610100.1"/>
    </source>
</evidence>
<accession>A0AAD7F980</accession>
<dbReference type="Proteomes" id="UP001221142">
    <property type="component" value="Unassembled WGS sequence"/>
</dbReference>
<proteinExistence type="predicted"/>
<protein>
    <submittedName>
        <fullName evidence="2">Uncharacterized protein</fullName>
    </submittedName>
</protein>
<dbReference type="AlphaFoldDB" id="A0AAD7F980"/>
<comment type="caution">
    <text evidence="2">The sequence shown here is derived from an EMBL/GenBank/DDBJ whole genome shotgun (WGS) entry which is preliminary data.</text>
</comment>
<keyword evidence="3" id="KW-1185">Reference proteome</keyword>
<gene>
    <name evidence="2" type="ORF">FB45DRAFT_875912</name>
</gene>
<feature type="region of interest" description="Disordered" evidence="1">
    <location>
        <begin position="33"/>
        <end position="59"/>
    </location>
</feature>
<organism evidence="2 3">
    <name type="scientific">Roridomyces roridus</name>
    <dbReference type="NCBI Taxonomy" id="1738132"/>
    <lineage>
        <taxon>Eukaryota</taxon>
        <taxon>Fungi</taxon>
        <taxon>Dikarya</taxon>
        <taxon>Basidiomycota</taxon>
        <taxon>Agaricomycotina</taxon>
        <taxon>Agaricomycetes</taxon>
        <taxon>Agaricomycetidae</taxon>
        <taxon>Agaricales</taxon>
        <taxon>Marasmiineae</taxon>
        <taxon>Mycenaceae</taxon>
        <taxon>Roridomyces</taxon>
    </lineage>
</organism>